<gene>
    <name evidence="2" type="ORF">HLPR_00740</name>
</gene>
<dbReference type="Gene3D" id="3.20.20.150">
    <property type="entry name" value="Divalent-metal-dependent TIM barrel enzymes"/>
    <property type="match status" value="1"/>
</dbReference>
<protein>
    <recommendedName>
        <fullName evidence="1">Xylose isomerase-like TIM barrel domain-containing protein</fullName>
    </recommendedName>
</protein>
<dbReference type="KEGG" id="hprf:HLPR_00740"/>
<organism evidence="2 3">
    <name type="scientific">Helicovermis profundi</name>
    <dbReference type="NCBI Taxonomy" id="3065157"/>
    <lineage>
        <taxon>Bacteria</taxon>
        <taxon>Bacillati</taxon>
        <taxon>Bacillota</taxon>
        <taxon>Clostridia</taxon>
        <taxon>Helicovermis</taxon>
    </lineage>
</organism>
<evidence type="ECO:0000259" key="1">
    <source>
        <dbReference type="Pfam" id="PF01261"/>
    </source>
</evidence>
<dbReference type="AlphaFoldDB" id="A0AAU9E0K4"/>
<dbReference type="RefSeq" id="WP_338536113.1">
    <property type="nucleotide sequence ID" value="NZ_AP028654.1"/>
</dbReference>
<dbReference type="Pfam" id="PF01261">
    <property type="entry name" value="AP_endonuc_2"/>
    <property type="match status" value="1"/>
</dbReference>
<dbReference type="InterPro" id="IPR036237">
    <property type="entry name" value="Xyl_isomerase-like_sf"/>
</dbReference>
<dbReference type="SUPFAM" id="SSF51658">
    <property type="entry name" value="Xylose isomerase-like"/>
    <property type="match status" value="1"/>
</dbReference>
<dbReference type="EMBL" id="AP028654">
    <property type="protein sequence ID" value="BEP27743.1"/>
    <property type="molecule type" value="Genomic_DNA"/>
</dbReference>
<dbReference type="Proteomes" id="UP001321786">
    <property type="component" value="Chromosome"/>
</dbReference>
<evidence type="ECO:0000313" key="3">
    <source>
        <dbReference type="Proteomes" id="UP001321786"/>
    </source>
</evidence>
<name>A0AAU9E0K4_9FIRM</name>
<dbReference type="InterPro" id="IPR013022">
    <property type="entry name" value="Xyl_isomerase-like_TIM-brl"/>
</dbReference>
<proteinExistence type="predicted"/>
<keyword evidence="3" id="KW-1185">Reference proteome</keyword>
<evidence type="ECO:0000313" key="2">
    <source>
        <dbReference type="EMBL" id="BEP27743.1"/>
    </source>
</evidence>
<reference evidence="2 3" key="1">
    <citation type="submission" date="2023-08" db="EMBL/GenBank/DDBJ databases">
        <title>Helicovermis profunda gen. nov., sp. nov., a novel mesophilic, fermentative bacterium within the Bacillota from a deep-sea hydrothermal vent chimney.</title>
        <authorList>
            <person name="Miyazaki U."/>
            <person name="Mizutani D."/>
            <person name="Hashimoto Y."/>
            <person name="Tame A."/>
            <person name="Sawayama S."/>
            <person name="Miyazaki J."/>
            <person name="Takai K."/>
            <person name="Nakagawa S."/>
        </authorList>
    </citation>
    <scope>NUCLEOTIDE SEQUENCE [LARGE SCALE GENOMIC DNA]</scope>
    <source>
        <strain evidence="2 3">S502</strain>
    </source>
</reference>
<feature type="domain" description="Xylose isomerase-like TIM barrel" evidence="1">
    <location>
        <begin position="53"/>
        <end position="268"/>
    </location>
</feature>
<accession>A0AAU9E0K4</accession>
<sequence length="293" mass="34596">MNKLRLLGVNTVHYNIDEVLNHGLCRFEVCFGRQQNYKNRIKEINNEIEFGFNKGLIVSVHHPILLFDWYKEDYLSAFYLDLNNEISEKSFRLLEENIKEYSKQKIAYFVVHFPGVVLKGEKPRGFDSLLNERIERVNNIASKYDVLILLEYFGSNKWFYDVDKWIEVTKKCSNIGILTDTGHLHFASIMHNFNFMEALKKLSKHSEAFHLWTTKGNEVYSDSKYYKSYHHISANINQRVNDGWAFNTKEVLDVILKYDKPIIIESEPLYGGVKYLDESLKSIITYIKEKYDE</sequence>